<feature type="compositionally biased region" description="Basic and acidic residues" evidence="1">
    <location>
        <begin position="144"/>
        <end position="160"/>
    </location>
</feature>
<comment type="caution">
    <text evidence="2">The sequence shown here is derived from an EMBL/GenBank/DDBJ whole genome shotgun (WGS) entry which is preliminary data.</text>
</comment>
<proteinExistence type="predicted"/>
<protein>
    <submittedName>
        <fullName evidence="2">Uncharacterized protein</fullName>
    </submittedName>
</protein>
<evidence type="ECO:0000313" key="3">
    <source>
        <dbReference type="Proteomes" id="UP001521222"/>
    </source>
</evidence>
<reference evidence="2 3" key="1">
    <citation type="submission" date="2024-02" db="EMBL/GenBank/DDBJ databases">
        <title>De novo assembly and annotation of 12 fungi associated with fruit tree decline syndrome in Ontario, Canada.</title>
        <authorList>
            <person name="Sulman M."/>
            <person name="Ellouze W."/>
            <person name="Ilyukhin E."/>
        </authorList>
    </citation>
    <scope>NUCLEOTIDE SEQUENCE [LARGE SCALE GENOMIC DNA]</scope>
    <source>
        <strain evidence="2 3">M97-236</strain>
    </source>
</reference>
<organism evidence="2 3">
    <name type="scientific">Nothophoma quercina</name>
    <dbReference type="NCBI Taxonomy" id="749835"/>
    <lineage>
        <taxon>Eukaryota</taxon>
        <taxon>Fungi</taxon>
        <taxon>Dikarya</taxon>
        <taxon>Ascomycota</taxon>
        <taxon>Pezizomycotina</taxon>
        <taxon>Dothideomycetes</taxon>
        <taxon>Pleosporomycetidae</taxon>
        <taxon>Pleosporales</taxon>
        <taxon>Pleosporineae</taxon>
        <taxon>Didymellaceae</taxon>
        <taxon>Nothophoma</taxon>
    </lineage>
</organism>
<sequence length="171" mass="18096">MSDTAKSPAPGAVSEAPKFTERELQILGWAMQSLKSGPPEIDTEKLANFAGMTNPRSAGNAWGALKKKLMTPGDGSAPPTPKKGGGRKKATKDDAGKDSEATPVKTPRKRAAKEPEEGDASPKKKSRAAKPKPKPKQEPEEESSEVKAESEPAKGPKPEIDAVNSEVEEEV</sequence>
<evidence type="ECO:0000256" key="1">
    <source>
        <dbReference type="SAM" id="MobiDB-lite"/>
    </source>
</evidence>
<feature type="compositionally biased region" description="Basic residues" evidence="1">
    <location>
        <begin position="123"/>
        <end position="134"/>
    </location>
</feature>
<feature type="compositionally biased region" description="Basic and acidic residues" evidence="1">
    <location>
        <begin position="91"/>
        <end position="100"/>
    </location>
</feature>
<dbReference type="Proteomes" id="UP001521222">
    <property type="component" value="Unassembled WGS sequence"/>
</dbReference>
<feature type="region of interest" description="Disordered" evidence="1">
    <location>
        <begin position="48"/>
        <end position="171"/>
    </location>
</feature>
<dbReference type="EMBL" id="JAKIXB020000004">
    <property type="protein sequence ID" value="KAL1609017.1"/>
    <property type="molecule type" value="Genomic_DNA"/>
</dbReference>
<keyword evidence="3" id="KW-1185">Reference proteome</keyword>
<accession>A0ABR3RX82</accession>
<name>A0ABR3RX82_9PLEO</name>
<gene>
    <name evidence="2" type="ORF">SLS59_001380</name>
</gene>
<evidence type="ECO:0000313" key="2">
    <source>
        <dbReference type="EMBL" id="KAL1609017.1"/>
    </source>
</evidence>